<dbReference type="RefSeq" id="WP_214507781.1">
    <property type="nucleotide sequence ID" value="NZ_JAHEPS010000005.1"/>
</dbReference>
<comment type="caution">
    <text evidence="5">The sequence shown here is derived from an EMBL/GenBank/DDBJ whole genome shotgun (WGS) entry which is preliminary data.</text>
</comment>
<sequence>MSESKTAPSLPPEPVILALDTCTEACSAALFAHGKTFSQMLDAPREHSQRLLPMVDELLAQASLTFADVDIIAYGRGPGSFTGIRICTSMTQGLALGRELPVIGISTLAAMAQEAMEQSGESRVLCAIDARMAEVYVGEYQLKDGIATLVGVEAVMAPGAVTVSDGVSLACGTGFDAYPELLALGQKEQGQKEQGQAQEHSGLRLSDKVKFPSARAMLTLARAGIAQGLHTSVDELAPVYLRDTVAWKKLPGRE</sequence>
<comment type="similarity">
    <text evidence="1">Belongs to the KAE1 / TsaD family. TsaB subfamily.</text>
</comment>
<evidence type="ECO:0000256" key="1">
    <source>
        <dbReference type="ARBA" id="ARBA00010493"/>
    </source>
</evidence>
<evidence type="ECO:0000256" key="3">
    <source>
        <dbReference type="ARBA" id="ARBA00032446"/>
    </source>
</evidence>
<dbReference type="Proteomes" id="UP001195903">
    <property type="component" value="Unassembled WGS sequence"/>
</dbReference>
<name>A0ABS5V976_9GAMM</name>
<proteinExistence type="inferred from homology"/>
<dbReference type="InterPro" id="IPR043129">
    <property type="entry name" value="ATPase_NBD"/>
</dbReference>
<dbReference type="EMBL" id="JAHEPS010000005">
    <property type="protein sequence ID" value="MBT1445588.1"/>
    <property type="molecule type" value="Genomic_DNA"/>
</dbReference>
<dbReference type="Pfam" id="PF00814">
    <property type="entry name" value="TsaD"/>
    <property type="match status" value="1"/>
</dbReference>
<feature type="domain" description="Gcp-like" evidence="4">
    <location>
        <begin position="43"/>
        <end position="248"/>
    </location>
</feature>
<dbReference type="InterPro" id="IPR000905">
    <property type="entry name" value="Gcp-like_dom"/>
</dbReference>
<dbReference type="GO" id="GO:0061711">
    <property type="term" value="F:tRNA N(6)-L-threonylcarbamoyladenine synthase activity"/>
    <property type="evidence" value="ECO:0007669"/>
    <property type="project" value="UniProtKB-EC"/>
</dbReference>
<keyword evidence="6" id="KW-1185">Reference proteome</keyword>
<gene>
    <name evidence="5" type="primary">tsaB</name>
    <name evidence="5" type="ORF">KJI95_13785</name>
</gene>
<keyword evidence="5" id="KW-0808">Transferase</keyword>
<keyword evidence="5" id="KW-0012">Acyltransferase</keyword>
<dbReference type="InterPro" id="IPR022496">
    <property type="entry name" value="T6A_TsaB"/>
</dbReference>
<evidence type="ECO:0000313" key="6">
    <source>
        <dbReference type="Proteomes" id="UP001195903"/>
    </source>
</evidence>
<reference evidence="5 6" key="1">
    <citation type="submission" date="2021-05" db="EMBL/GenBank/DDBJ databases">
        <title>Shewanella sp. JM162201.</title>
        <authorList>
            <person name="Xu S."/>
            <person name="Li A."/>
        </authorList>
    </citation>
    <scope>NUCLEOTIDE SEQUENCE [LARGE SCALE GENOMIC DNA]</scope>
    <source>
        <strain evidence="5 6">JM162201</strain>
    </source>
</reference>
<accession>A0ABS5V976</accession>
<organism evidence="5 6">
    <name type="scientific">Shewanella jiangmenensis</name>
    <dbReference type="NCBI Taxonomy" id="2837387"/>
    <lineage>
        <taxon>Bacteria</taxon>
        <taxon>Pseudomonadati</taxon>
        <taxon>Pseudomonadota</taxon>
        <taxon>Gammaproteobacteria</taxon>
        <taxon>Alteromonadales</taxon>
        <taxon>Shewanellaceae</taxon>
        <taxon>Shewanella</taxon>
    </lineage>
</organism>
<dbReference type="NCBIfam" id="TIGR03725">
    <property type="entry name" value="T6A_YeaZ"/>
    <property type="match status" value="1"/>
</dbReference>
<dbReference type="Gene3D" id="3.30.420.40">
    <property type="match status" value="2"/>
</dbReference>
<dbReference type="PANTHER" id="PTHR11735">
    <property type="entry name" value="TRNA N6-ADENOSINE THREONYLCARBAMOYLTRANSFERASE"/>
    <property type="match status" value="1"/>
</dbReference>
<evidence type="ECO:0000256" key="2">
    <source>
        <dbReference type="ARBA" id="ARBA00019012"/>
    </source>
</evidence>
<protein>
    <recommendedName>
        <fullName evidence="2">tRNA threonylcarbamoyladenosine biosynthesis protein TsaB</fullName>
    </recommendedName>
    <alternativeName>
        <fullName evidence="3">t(6)A37 threonylcarbamoyladenosine biosynthesis protein TsaB</fullName>
    </alternativeName>
</protein>
<dbReference type="PANTHER" id="PTHR11735:SF11">
    <property type="entry name" value="TRNA THREONYLCARBAMOYLADENOSINE BIOSYNTHESIS PROTEIN TSAB"/>
    <property type="match status" value="1"/>
</dbReference>
<evidence type="ECO:0000259" key="4">
    <source>
        <dbReference type="Pfam" id="PF00814"/>
    </source>
</evidence>
<dbReference type="CDD" id="cd24032">
    <property type="entry name" value="ASKHA_NBD_TsaB"/>
    <property type="match status" value="1"/>
</dbReference>
<evidence type="ECO:0000313" key="5">
    <source>
        <dbReference type="EMBL" id="MBT1445588.1"/>
    </source>
</evidence>
<dbReference type="SUPFAM" id="SSF53067">
    <property type="entry name" value="Actin-like ATPase domain"/>
    <property type="match status" value="2"/>
</dbReference>